<keyword evidence="3" id="KW-1185">Reference proteome</keyword>
<name>A5MZR3_CLOK5</name>
<dbReference type="EMBL" id="CP000673">
    <property type="protein sequence ID" value="EDK34359.1"/>
    <property type="molecule type" value="Genomic_DNA"/>
</dbReference>
<protein>
    <recommendedName>
        <fullName evidence="4">DUF4834 domain-containing protein</fullName>
    </recommendedName>
</protein>
<dbReference type="RefSeq" id="WP_012102691.1">
    <property type="nucleotide sequence ID" value="NC_009706.1"/>
</dbReference>
<dbReference type="HOGENOM" id="CLU_188228_0_0_9"/>
<keyword evidence="1" id="KW-1133">Transmembrane helix</keyword>
<accession>A5MZR3</accession>
<evidence type="ECO:0000256" key="1">
    <source>
        <dbReference type="SAM" id="Phobius"/>
    </source>
</evidence>
<dbReference type="KEGG" id="ckl:CKL_2347"/>
<dbReference type="AlphaFoldDB" id="A5MZR3"/>
<gene>
    <name evidence="2" type="ordered locus">CKL_2347</name>
</gene>
<keyword evidence="1" id="KW-0812">Transmembrane</keyword>
<sequence>MDFVGKNFAVVWKIILALIIVVVFIRIVPLLAVAGVLLFLILKVKRYFKDKKNYVFKSQDKQNIKKDKEEPFDFSHKKIIDVDYYEVKKSSKS</sequence>
<evidence type="ECO:0000313" key="2">
    <source>
        <dbReference type="EMBL" id="EDK34359.1"/>
    </source>
</evidence>
<organism evidence="2 3">
    <name type="scientific">Clostridium kluyveri (strain ATCC 8527 / DSM 555 / NBRC 12016 / NCIMB 10680 / K1)</name>
    <dbReference type="NCBI Taxonomy" id="431943"/>
    <lineage>
        <taxon>Bacteria</taxon>
        <taxon>Bacillati</taxon>
        <taxon>Bacillota</taxon>
        <taxon>Clostridia</taxon>
        <taxon>Eubacteriales</taxon>
        <taxon>Clostridiaceae</taxon>
        <taxon>Clostridium</taxon>
    </lineage>
</organism>
<dbReference type="Proteomes" id="UP000002411">
    <property type="component" value="Chromosome"/>
</dbReference>
<dbReference type="STRING" id="431943.CKL_2347"/>
<proteinExistence type="predicted"/>
<keyword evidence="1" id="KW-0472">Membrane</keyword>
<evidence type="ECO:0000313" key="3">
    <source>
        <dbReference type="Proteomes" id="UP000002411"/>
    </source>
</evidence>
<feature type="transmembrane region" description="Helical" evidence="1">
    <location>
        <begin position="12"/>
        <end position="42"/>
    </location>
</feature>
<evidence type="ECO:0008006" key="4">
    <source>
        <dbReference type="Google" id="ProtNLM"/>
    </source>
</evidence>
<dbReference type="eggNOG" id="ENOG50324Z1">
    <property type="taxonomic scope" value="Bacteria"/>
</dbReference>
<reference evidence="2 3" key="1">
    <citation type="journal article" date="2008" name="Proc. Natl. Acad. Sci. U.S.A.">
        <title>The genome of Clostridium kluyveri, a strict anaerobe with unique metabolic features.</title>
        <authorList>
            <person name="Seedorf H."/>
            <person name="Fricke W.F."/>
            <person name="Veith B."/>
            <person name="Brueggemann H."/>
            <person name="Liesegang H."/>
            <person name="Strittmatter A."/>
            <person name="Miethke M."/>
            <person name="Buckel W."/>
            <person name="Hinderberger J."/>
            <person name="Li F."/>
            <person name="Hagemeier C."/>
            <person name="Thauer R.K."/>
            <person name="Gottschalk G."/>
        </authorList>
    </citation>
    <scope>NUCLEOTIDE SEQUENCE [LARGE SCALE GENOMIC DNA]</scope>
    <source>
        <strain evidence="3">ATCC 8527 / DSM 555 / NCIMB 10680</strain>
    </source>
</reference>